<comment type="caution">
    <text evidence="2">The sequence shown here is derived from an EMBL/GenBank/DDBJ whole genome shotgun (WGS) entry which is preliminary data.</text>
</comment>
<name>A0A139WSH9_9CYAN</name>
<dbReference type="RefSeq" id="WP_017748095.1">
    <property type="nucleotide sequence ID" value="NZ_KQ976354.1"/>
</dbReference>
<dbReference type="SUPFAM" id="SSF51126">
    <property type="entry name" value="Pectin lyase-like"/>
    <property type="match status" value="1"/>
</dbReference>
<dbReference type="EMBL" id="ANNX02000051">
    <property type="protein sequence ID" value="KYC35388.1"/>
    <property type="molecule type" value="Genomic_DNA"/>
</dbReference>
<evidence type="ECO:0000313" key="3">
    <source>
        <dbReference type="Proteomes" id="UP000076925"/>
    </source>
</evidence>
<protein>
    <recommendedName>
        <fullName evidence="1">Filamentous haemagglutinin FhaB/tRNA nuclease CdiA-like TPS domain-containing protein</fullName>
    </recommendedName>
</protein>
<proteinExistence type="predicted"/>
<feature type="domain" description="Filamentous haemagglutinin FhaB/tRNA nuclease CdiA-like TPS" evidence="1">
    <location>
        <begin position="31"/>
        <end position="108"/>
    </location>
</feature>
<dbReference type="Pfam" id="PF05860">
    <property type="entry name" value="TPS"/>
    <property type="match status" value="1"/>
</dbReference>
<dbReference type="Proteomes" id="UP000076925">
    <property type="component" value="Unassembled WGS sequence"/>
</dbReference>
<dbReference type="Gene3D" id="2.160.20.10">
    <property type="entry name" value="Single-stranded right-handed beta-helix, Pectin lyase-like"/>
    <property type="match status" value="1"/>
</dbReference>
<dbReference type="InterPro" id="IPR012334">
    <property type="entry name" value="Pectin_lyas_fold"/>
</dbReference>
<dbReference type="NCBIfam" id="TIGR01901">
    <property type="entry name" value="adhes_NPXG"/>
    <property type="match status" value="1"/>
</dbReference>
<dbReference type="InterPro" id="IPR011050">
    <property type="entry name" value="Pectin_lyase_fold/virulence"/>
</dbReference>
<keyword evidence="3" id="KW-1185">Reference proteome</keyword>
<dbReference type="OrthoDB" id="518142at2"/>
<evidence type="ECO:0000259" key="1">
    <source>
        <dbReference type="Pfam" id="PF05860"/>
    </source>
</evidence>
<sequence>MSIVSARLKWLTGLKIAISSVLVLWSNLTLAQATPDTTLGAESSVVTTDVEIRGLVSDRIDGGARRGANLFHSFQGFNVREGRGVYFTNPQGIENILSRVTGANRSEVLMSLYTFGTVRTVANTAPSVNSTRRPWQKGDPIVEPQGVYRLSSGQLVLSRECSH</sequence>
<dbReference type="InterPro" id="IPR008638">
    <property type="entry name" value="FhaB/CdiA-like_TPS"/>
</dbReference>
<gene>
    <name evidence="2" type="ORF">WA1_06065</name>
</gene>
<accession>A0A139WSH9</accession>
<reference evidence="2 3" key="1">
    <citation type="journal article" date="2013" name="Genome Biol. Evol.">
        <title>Genomes of Stigonematalean cyanobacteria (subsection V) and the evolution of oxygenic photosynthesis from prokaryotes to plastids.</title>
        <authorList>
            <person name="Dagan T."/>
            <person name="Roettger M."/>
            <person name="Stucken K."/>
            <person name="Landan G."/>
            <person name="Koch R."/>
            <person name="Major P."/>
            <person name="Gould S.B."/>
            <person name="Goremykin V.V."/>
            <person name="Rippka R."/>
            <person name="Tandeau de Marsac N."/>
            <person name="Gugger M."/>
            <person name="Lockhart P.J."/>
            <person name="Allen J.F."/>
            <person name="Brune I."/>
            <person name="Maus I."/>
            <person name="Puhler A."/>
            <person name="Martin W.F."/>
        </authorList>
    </citation>
    <scope>NUCLEOTIDE SEQUENCE [LARGE SCALE GENOMIC DNA]</scope>
    <source>
        <strain evidence="2 3">PCC 7110</strain>
    </source>
</reference>
<evidence type="ECO:0000313" key="2">
    <source>
        <dbReference type="EMBL" id="KYC35388.1"/>
    </source>
</evidence>
<dbReference type="AlphaFoldDB" id="A0A139WSH9"/>
<organism evidence="2 3">
    <name type="scientific">Scytonema hofmannii PCC 7110</name>
    <dbReference type="NCBI Taxonomy" id="128403"/>
    <lineage>
        <taxon>Bacteria</taxon>
        <taxon>Bacillati</taxon>
        <taxon>Cyanobacteriota</taxon>
        <taxon>Cyanophyceae</taxon>
        <taxon>Nostocales</taxon>
        <taxon>Scytonemataceae</taxon>
        <taxon>Scytonema</taxon>
    </lineage>
</organism>
<dbReference type="STRING" id="128403.WA1_06065"/>